<keyword evidence="5" id="KW-0653">Protein transport</keyword>
<name>A0A814YEH6_9BILA</name>
<organism evidence="9 11">
    <name type="scientific">Didymodactylos carnosus</name>
    <dbReference type="NCBI Taxonomy" id="1234261"/>
    <lineage>
        <taxon>Eukaryota</taxon>
        <taxon>Metazoa</taxon>
        <taxon>Spiralia</taxon>
        <taxon>Gnathifera</taxon>
        <taxon>Rotifera</taxon>
        <taxon>Eurotatoria</taxon>
        <taxon>Bdelloidea</taxon>
        <taxon>Philodinida</taxon>
        <taxon>Philodinidae</taxon>
        <taxon>Didymodactylos</taxon>
    </lineage>
</organism>
<dbReference type="EMBL" id="CAJOBC010009570">
    <property type="protein sequence ID" value="CAF3991100.1"/>
    <property type="molecule type" value="Genomic_DNA"/>
</dbReference>
<accession>A0A814YEH6</accession>
<gene>
    <name evidence="9" type="ORF">GPM918_LOCUS25039</name>
    <name evidence="10" type="ORF">SRO942_LOCUS25046</name>
</gene>
<evidence type="ECO:0000256" key="7">
    <source>
        <dbReference type="ARBA" id="ARBA00040047"/>
    </source>
</evidence>
<evidence type="ECO:0000256" key="6">
    <source>
        <dbReference type="ARBA" id="ARBA00023136"/>
    </source>
</evidence>
<dbReference type="PANTHER" id="PTHR13768:SF2">
    <property type="entry name" value="GAMMA-SOLUBLE NSF ATTACHMENT PROTEIN"/>
    <property type="match status" value="1"/>
</dbReference>
<evidence type="ECO:0000256" key="5">
    <source>
        <dbReference type="ARBA" id="ARBA00022927"/>
    </source>
</evidence>
<protein>
    <recommendedName>
        <fullName evidence="7">Gamma-soluble NSF attachment protein</fullName>
    </recommendedName>
    <alternativeName>
        <fullName evidence="8">N-ethylmaleimide-sensitive factor attachment protein gamma</fullName>
    </alternativeName>
</protein>
<dbReference type="Pfam" id="PF14938">
    <property type="entry name" value="SNAP"/>
    <property type="match status" value="1"/>
</dbReference>
<comment type="similarity">
    <text evidence="2">Belongs to the SNAP family.</text>
</comment>
<keyword evidence="3" id="KW-0813">Transport</keyword>
<dbReference type="Gene3D" id="1.25.40.10">
    <property type="entry name" value="Tetratricopeptide repeat domain"/>
    <property type="match status" value="1"/>
</dbReference>
<reference evidence="9" key="1">
    <citation type="submission" date="2021-02" db="EMBL/GenBank/DDBJ databases">
        <authorList>
            <person name="Nowell W R."/>
        </authorList>
    </citation>
    <scope>NUCLEOTIDE SEQUENCE</scope>
</reference>
<comment type="subcellular location">
    <subcellularLocation>
        <location evidence="1">Membrane</location>
        <topology evidence="1">Peripheral membrane protein</topology>
    </subcellularLocation>
</comment>
<dbReference type="GO" id="GO:0006886">
    <property type="term" value="P:intracellular protein transport"/>
    <property type="evidence" value="ECO:0007669"/>
    <property type="project" value="InterPro"/>
</dbReference>
<dbReference type="InterPro" id="IPR011990">
    <property type="entry name" value="TPR-like_helical_dom_sf"/>
</dbReference>
<proteinExistence type="inferred from homology"/>
<evidence type="ECO:0000313" key="9">
    <source>
        <dbReference type="EMBL" id="CAF1228310.1"/>
    </source>
</evidence>
<dbReference type="GO" id="GO:0005483">
    <property type="term" value="F:soluble NSF attachment protein activity"/>
    <property type="evidence" value="ECO:0007669"/>
    <property type="project" value="TreeGrafter"/>
</dbReference>
<dbReference type="EMBL" id="CAJNOQ010009564">
    <property type="protein sequence ID" value="CAF1228310.1"/>
    <property type="molecule type" value="Genomic_DNA"/>
</dbReference>
<evidence type="ECO:0000256" key="4">
    <source>
        <dbReference type="ARBA" id="ARBA00022892"/>
    </source>
</evidence>
<evidence type="ECO:0000256" key="8">
    <source>
        <dbReference type="ARBA" id="ARBA00042485"/>
    </source>
</evidence>
<dbReference type="GO" id="GO:0005774">
    <property type="term" value="C:vacuolar membrane"/>
    <property type="evidence" value="ECO:0007669"/>
    <property type="project" value="TreeGrafter"/>
</dbReference>
<evidence type="ECO:0000256" key="2">
    <source>
        <dbReference type="ARBA" id="ARBA00010050"/>
    </source>
</evidence>
<evidence type="ECO:0000256" key="3">
    <source>
        <dbReference type="ARBA" id="ARBA00022448"/>
    </source>
</evidence>
<dbReference type="Proteomes" id="UP000663829">
    <property type="component" value="Unassembled WGS sequence"/>
</dbReference>
<evidence type="ECO:0000313" key="10">
    <source>
        <dbReference type="EMBL" id="CAF3991100.1"/>
    </source>
</evidence>
<dbReference type="InterPro" id="IPR000744">
    <property type="entry name" value="NSF_attach"/>
</dbReference>
<sequence length="217" mass="25182">MKIFRRKKPQMSPVEKLIHKGDKNVERYKRRGIFKFLFVLNRSNKCLIEAKLLYVRAGNEAKSELNYQLAIKAYTKAVEICEVDSAETGECYEKIASCYLTYEPRQAIAYYKQASQIYASSGRYSTAGTLLEKCIQLCEQIDDYDIALDLCLIAERYYMEGNEKAFAFRIKSKIAGIYVVQHKYTDAKNLFENLVILSKQESTISIGFTDERHHCLW</sequence>
<keyword evidence="11" id="KW-1185">Reference proteome</keyword>
<keyword evidence="4" id="KW-0931">ER-Golgi transport</keyword>
<evidence type="ECO:0000313" key="11">
    <source>
        <dbReference type="Proteomes" id="UP000663829"/>
    </source>
</evidence>
<dbReference type="Proteomes" id="UP000681722">
    <property type="component" value="Unassembled WGS sequence"/>
</dbReference>
<comment type="caution">
    <text evidence="9">The sequence shown here is derived from an EMBL/GenBank/DDBJ whole genome shotgun (WGS) entry which is preliminary data.</text>
</comment>
<dbReference type="PANTHER" id="PTHR13768">
    <property type="entry name" value="SOLUBLE NSF ATTACHMENT PROTEIN SNAP"/>
    <property type="match status" value="1"/>
</dbReference>
<dbReference type="SUPFAM" id="SSF48452">
    <property type="entry name" value="TPR-like"/>
    <property type="match status" value="1"/>
</dbReference>
<dbReference type="GO" id="GO:0019905">
    <property type="term" value="F:syntaxin binding"/>
    <property type="evidence" value="ECO:0007669"/>
    <property type="project" value="TreeGrafter"/>
</dbReference>
<dbReference type="GO" id="GO:0016192">
    <property type="term" value="P:vesicle-mediated transport"/>
    <property type="evidence" value="ECO:0007669"/>
    <property type="project" value="UniProtKB-KW"/>
</dbReference>
<dbReference type="AlphaFoldDB" id="A0A814YEH6"/>
<evidence type="ECO:0000256" key="1">
    <source>
        <dbReference type="ARBA" id="ARBA00004170"/>
    </source>
</evidence>
<dbReference type="GO" id="GO:0031201">
    <property type="term" value="C:SNARE complex"/>
    <property type="evidence" value="ECO:0007669"/>
    <property type="project" value="TreeGrafter"/>
</dbReference>
<keyword evidence="6" id="KW-0472">Membrane</keyword>
<dbReference type="OrthoDB" id="9984275at2759"/>